<keyword evidence="2" id="KW-0732">Signal</keyword>
<feature type="compositionally biased region" description="Polar residues" evidence="1">
    <location>
        <begin position="239"/>
        <end position="256"/>
    </location>
</feature>
<protein>
    <submittedName>
        <fullName evidence="3">Uncharacterized protein</fullName>
    </submittedName>
</protein>
<accession>A0AAV7HN90</accession>
<comment type="caution">
    <text evidence="3">The sequence shown here is derived from an EMBL/GenBank/DDBJ whole genome shotgun (WGS) entry which is preliminary data.</text>
</comment>
<feature type="chain" id="PRO_5043563517" evidence="2">
    <location>
        <begin position="21"/>
        <end position="281"/>
    </location>
</feature>
<keyword evidence="4" id="KW-1185">Reference proteome</keyword>
<feature type="region of interest" description="Disordered" evidence="1">
    <location>
        <begin position="236"/>
        <end position="281"/>
    </location>
</feature>
<dbReference type="PANTHER" id="PTHR34952">
    <property type="entry name" value="OS05G0113500 PROTEIN"/>
    <property type="match status" value="1"/>
</dbReference>
<proteinExistence type="predicted"/>
<dbReference type="PANTHER" id="PTHR34952:SF2">
    <property type="entry name" value="OS05G0113500 PROTEIN"/>
    <property type="match status" value="1"/>
</dbReference>
<dbReference type="EMBL" id="JAGFBR010000001">
    <property type="protein sequence ID" value="KAH0470396.1"/>
    <property type="molecule type" value="Genomic_DNA"/>
</dbReference>
<feature type="signal peptide" evidence="2">
    <location>
        <begin position="1"/>
        <end position="20"/>
    </location>
</feature>
<evidence type="ECO:0000256" key="1">
    <source>
        <dbReference type="SAM" id="MobiDB-lite"/>
    </source>
</evidence>
<feature type="compositionally biased region" description="Basic residues" evidence="1">
    <location>
        <begin position="257"/>
        <end position="281"/>
    </location>
</feature>
<gene>
    <name evidence="3" type="ORF">IEQ34_000119</name>
</gene>
<name>A0AAV7HN90_DENCH</name>
<dbReference type="AlphaFoldDB" id="A0AAV7HN90"/>
<reference evidence="3 4" key="1">
    <citation type="journal article" date="2021" name="Hortic Res">
        <title>Chromosome-scale assembly of the Dendrobium chrysotoxum genome enhances the understanding of orchid evolution.</title>
        <authorList>
            <person name="Zhang Y."/>
            <person name="Zhang G.Q."/>
            <person name="Zhang D."/>
            <person name="Liu X.D."/>
            <person name="Xu X.Y."/>
            <person name="Sun W.H."/>
            <person name="Yu X."/>
            <person name="Zhu X."/>
            <person name="Wang Z.W."/>
            <person name="Zhao X."/>
            <person name="Zhong W.Y."/>
            <person name="Chen H."/>
            <person name="Yin W.L."/>
            <person name="Huang T."/>
            <person name="Niu S.C."/>
            <person name="Liu Z.J."/>
        </authorList>
    </citation>
    <scope>NUCLEOTIDE SEQUENCE [LARGE SCALE GENOMIC DNA]</scope>
    <source>
        <strain evidence="3">Lindl</strain>
    </source>
</reference>
<evidence type="ECO:0000256" key="2">
    <source>
        <dbReference type="SAM" id="SignalP"/>
    </source>
</evidence>
<evidence type="ECO:0000313" key="3">
    <source>
        <dbReference type="EMBL" id="KAH0470396.1"/>
    </source>
</evidence>
<sequence length="281" mass="30905">MIRYLLVQVQGLIRLFTVYASVALTAQGHEIGEITNRSANNLIEDWMEAACSDKSVCEDIGSESNLPSLNCKELNNEDQQYACSNMKDTVEKEIQEECNYCSESKEDSFIDELVEVPPNGVHLQDSHAQFSDIAATSNEDDLANSMEISTSKESGLSVSFDGSAEKCLSKSATFPSSELEFSHSYCEEEIPASPTYKRSVSPAAPSNLVSAMKGGRAQNGIALRSGLHVKWALDVYDPPTTSSMPQSTKQSNNHPQLKSKKKDKHKQKHPKGKKKRAKGHT</sequence>
<dbReference type="Proteomes" id="UP000775213">
    <property type="component" value="Unassembled WGS sequence"/>
</dbReference>
<evidence type="ECO:0000313" key="4">
    <source>
        <dbReference type="Proteomes" id="UP000775213"/>
    </source>
</evidence>
<organism evidence="3 4">
    <name type="scientific">Dendrobium chrysotoxum</name>
    <name type="common">Orchid</name>
    <dbReference type="NCBI Taxonomy" id="161865"/>
    <lineage>
        <taxon>Eukaryota</taxon>
        <taxon>Viridiplantae</taxon>
        <taxon>Streptophyta</taxon>
        <taxon>Embryophyta</taxon>
        <taxon>Tracheophyta</taxon>
        <taxon>Spermatophyta</taxon>
        <taxon>Magnoliopsida</taxon>
        <taxon>Liliopsida</taxon>
        <taxon>Asparagales</taxon>
        <taxon>Orchidaceae</taxon>
        <taxon>Epidendroideae</taxon>
        <taxon>Malaxideae</taxon>
        <taxon>Dendrobiinae</taxon>
        <taxon>Dendrobium</taxon>
    </lineage>
</organism>